<accession>A0A645BA15</accession>
<protein>
    <submittedName>
        <fullName evidence="1">Uncharacterized protein</fullName>
    </submittedName>
</protein>
<evidence type="ECO:0000313" key="1">
    <source>
        <dbReference type="EMBL" id="MPM62275.1"/>
    </source>
</evidence>
<gene>
    <name evidence="1" type="ORF">SDC9_109141</name>
</gene>
<comment type="caution">
    <text evidence="1">The sequence shown here is derived from an EMBL/GenBank/DDBJ whole genome shotgun (WGS) entry which is preliminary data.</text>
</comment>
<proteinExistence type="predicted"/>
<dbReference type="EMBL" id="VSSQ01018783">
    <property type="protein sequence ID" value="MPM62275.1"/>
    <property type="molecule type" value="Genomic_DNA"/>
</dbReference>
<sequence length="276" mass="30675">MDVDERVISHAFAEIDGIQHLDTVAALLIQEPSALGQDTSLRVGDDVAAVHLHEVRLDEKAGFAAAAAADHQHVLIPRVLGLLWAAVHRQAFRLREQDIVFKHGVDVRLDVCRRTPSSRAVFNVLSVLLGVVAFHVHRQADKRRARDADAEVEPVETRRCIFKGGHEAVEDVQQLVGKGRACREAVCLSHLVKEVHEQQIRDVRNNQLLDVRPHSSRPLSMLLTLSRAVSMVFASCLACDKSRRTDFFCSCISFLAVNSRNACCSTSTSRPLKNTR</sequence>
<dbReference type="AlphaFoldDB" id="A0A645BA15"/>
<name>A0A645BA15_9ZZZZ</name>
<reference evidence="1" key="1">
    <citation type="submission" date="2019-08" db="EMBL/GenBank/DDBJ databases">
        <authorList>
            <person name="Kucharzyk K."/>
            <person name="Murdoch R.W."/>
            <person name="Higgins S."/>
            <person name="Loffler F."/>
        </authorList>
    </citation>
    <scope>NUCLEOTIDE SEQUENCE</scope>
</reference>
<organism evidence="1">
    <name type="scientific">bioreactor metagenome</name>
    <dbReference type="NCBI Taxonomy" id="1076179"/>
    <lineage>
        <taxon>unclassified sequences</taxon>
        <taxon>metagenomes</taxon>
        <taxon>ecological metagenomes</taxon>
    </lineage>
</organism>